<proteinExistence type="predicted"/>
<reference evidence="2" key="1">
    <citation type="journal article" date="2020" name="bioRxiv">
        <title>Comparative genomics of Chlamydomonas.</title>
        <authorList>
            <person name="Craig R.J."/>
            <person name="Hasan A.R."/>
            <person name="Ness R.W."/>
            <person name="Keightley P.D."/>
        </authorList>
    </citation>
    <scope>NUCLEOTIDE SEQUENCE</scope>
    <source>
        <strain evidence="2">SAG 7.73</strain>
    </source>
</reference>
<protein>
    <recommendedName>
        <fullName evidence="4">EF-hand domain-containing protein</fullName>
    </recommendedName>
</protein>
<keyword evidence="3" id="KW-1185">Reference proteome</keyword>
<dbReference type="SUPFAM" id="SSF47473">
    <property type="entry name" value="EF-hand"/>
    <property type="match status" value="1"/>
</dbReference>
<dbReference type="AlphaFoldDB" id="A0A835W580"/>
<evidence type="ECO:0000313" key="3">
    <source>
        <dbReference type="Proteomes" id="UP000650467"/>
    </source>
</evidence>
<evidence type="ECO:0000256" key="1">
    <source>
        <dbReference type="SAM" id="MobiDB-lite"/>
    </source>
</evidence>
<organism evidence="2 3">
    <name type="scientific">Chlamydomonas incerta</name>
    <dbReference type="NCBI Taxonomy" id="51695"/>
    <lineage>
        <taxon>Eukaryota</taxon>
        <taxon>Viridiplantae</taxon>
        <taxon>Chlorophyta</taxon>
        <taxon>core chlorophytes</taxon>
        <taxon>Chlorophyceae</taxon>
        <taxon>CS clade</taxon>
        <taxon>Chlamydomonadales</taxon>
        <taxon>Chlamydomonadaceae</taxon>
        <taxon>Chlamydomonas</taxon>
    </lineage>
</organism>
<evidence type="ECO:0000313" key="2">
    <source>
        <dbReference type="EMBL" id="KAG2437788.1"/>
    </source>
</evidence>
<sequence length="186" mass="20028">MGAGCSSDKQASTSGALKPSGSTNARAAAAEANQKRIEELKSQFVAEFPTDDDAEELPAYADGSREATFVKVFSLLDQARCGYLTVPQMKEYVLESGLSIEDFAKELAVIVAEQPDRTTDPKVTARQFVAAMVRLVHEFDDASFAYFIAQTLQAHRAKGASQKKLEVTTDDVVEGVEGAMASPREA</sequence>
<dbReference type="Proteomes" id="UP000650467">
    <property type="component" value="Unassembled WGS sequence"/>
</dbReference>
<gene>
    <name evidence="2" type="ORF">HXX76_005408</name>
</gene>
<dbReference type="OrthoDB" id="528573at2759"/>
<dbReference type="InterPro" id="IPR011992">
    <property type="entry name" value="EF-hand-dom_pair"/>
</dbReference>
<name>A0A835W580_CHLIN</name>
<feature type="region of interest" description="Disordered" evidence="1">
    <location>
        <begin position="1"/>
        <end position="34"/>
    </location>
</feature>
<comment type="caution">
    <text evidence="2">The sequence shown here is derived from an EMBL/GenBank/DDBJ whole genome shotgun (WGS) entry which is preliminary data.</text>
</comment>
<evidence type="ECO:0008006" key="4">
    <source>
        <dbReference type="Google" id="ProtNLM"/>
    </source>
</evidence>
<dbReference type="EMBL" id="JAEHOC010000010">
    <property type="protein sequence ID" value="KAG2437788.1"/>
    <property type="molecule type" value="Genomic_DNA"/>
</dbReference>
<accession>A0A835W580</accession>
<feature type="compositionally biased region" description="Polar residues" evidence="1">
    <location>
        <begin position="7"/>
        <end position="24"/>
    </location>
</feature>